<dbReference type="AlphaFoldDB" id="A0A7W3RJ05"/>
<comment type="caution">
    <text evidence="1">The sequence shown here is derived from an EMBL/GenBank/DDBJ whole genome shotgun (WGS) entry which is preliminary data.</text>
</comment>
<accession>A0A7W3RJ05</accession>
<evidence type="ECO:0000313" key="2">
    <source>
        <dbReference type="Proteomes" id="UP000577386"/>
    </source>
</evidence>
<name>A0A7W3RJ05_STRMR</name>
<gene>
    <name evidence="1" type="ORF">HDA42_000008</name>
</gene>
<keyword evidence="2" id="KW-1185">Reference proteome</keyword>
<dbReference type="RefSeq" id="WP_182774290.1">
    <property type="nucleotide sequence ID" value="NZ_BAAAHW010000016.1"/>
</dbReference>
<dbReference type="EMBL" id="JACJIJ010000001">
    <property type="protein sequence ID" value="MBA9050833.1"/>
    <property type="molecule type" value="Genomic_DNA"/>
</dbReference>
<proteinExistence type="predicted"/>
<dbReference type="Proteomes" id="UP000577386">
    <property type="component" value="Unassembled WGS sequence"/>
</dbReference>
<reference evidence="1 2" key="1">
    <citation type="submission" date="2020-08" db="EMBL/GenBank/DDBJ databases">
        <title>Sequencing the genomes of 1000 actinobacteria strains.</title>
        <authorList>
            <person name="Klenk H.-P."/>
        </authorList>
    </citation>
    <scope>NUCLEOTIDE SEQUENCE [LARGE SCALE GENOMIC DNA]</scope>
    <source>
        <strain evidence="1 2">DSM 41827</strain>
    </source>
</reference>
<organism evidence="1 2">
    <name type="scientific">Streptomyces murinus</name>
    <dbReference type="NCBI Taxonomy" id="33900"/>
    <lineage>
        <taxon>Bacteria</taxon>
        <taxon>Bacillati</taxon>
        <taxon>Actinomycetota</taxon>
        <taxon>Actinomycetes</taxon>
        <taxon>Kitasatosporales</taxon>
        <taxon>Streptomycetaceae</taxon>
        <taxon>Streptomyces</taxon>
    </lineage>
</organism>
<evidence type="ECO:0000313" key="1">
    <source>
        <dbReference type="EMBL" id="MBA9050833.1"/>
    </source>
</evidence>
<sequence length="91" mass="10127">MKRCERMFHTTNADGQMFGYSYPRTGMGPSITAVEPCATVENASELTGRVHAGSELHGHRGLRRPVHARVFQGRGWHAEIRSGYPLWTTAS</sequence>
<protein>
    <submittedName>
        <fullName evidence="1">Uncharacterized protein</fullName>
    </submittedName>
</protein>